<gene>
    <name evidence="3" type="ORF">BKA03_002631</name>
</gene>
<dbReference type="EMBL" id="JACBZO010000001">
    <property type="protein sequence ID" value="NYI42512.1"/>
    <property type="molecule type" value="Genomic_DNA"/>
</dbReference>
<dbReference type="OrthoDB" id="4728669at2"/>
<proteinExistence type="predicted"/>
<evidence type="ECO:0000256" key="1">
    <source>
        <dbReference type="SAM" id="MobiDB-lite"/>
    </source>
</evidence>
<organism evidence="3 4">
    <name type="scientific">Demequina lutea</name>
    <dbReference type="NCBI Taxonomy" id="431489"/>
    <lineage>
        <taxon>Bacteria</taxon>
        <taxon>Bacillati</taxon>
        <taxon>Actinomycetota</taxon>
        <taxon>Actinomycetes</taxon>
        <taxon>Micrococcales</taxon>
        <taxon>Demequinaceae</taxon>
        <taxon>Demequina</taxon>
    </lineage>
</organism>
<keyword evidence="2" id="KW-0472">Membrane</keyword>
<feature type="region of interest" description="Disordered" evidence="1">
    <location>
        <begin position="1"/>
        <end position="34"/>
    </location>
</feature>
<evidence type="ECO:0000313" key="3">
    <source>
        <dbReference type="EMBL" id="NYI42512.1"/>
    </source>
</evidence>
<evidence type="ECO:0000256" key="2">
    <source>
        <dbReference type="SAM" id="Phobius"/>
    </source>
</evidence>
<keyword evidence="2" id="KW-0812">Transmembrane</keyword>
<feature type="compositionally biased region" description="Acidic residues" evidence="1">
    <location>
        <begin position="9"/>
        <end position="23"/>
    </location>
</feature>
<reference evidence="3 4" key="1">
    <citation type="submission" date="2020-07" db="EMBL/GenBank/DDBJ databases">
        <title>Sequencing the genomes of 1000 actinobacteria strains.</title>
        <authorList>
            <person name="Klenk H.-P."/>
        </authorList>
    </citation>
    <scope>NUCLEOTIDE SEQUENCE [LARGE SCALE GENOMIC DNA]</scope>
    <source>
        <strain evidence="3 4">DSM 19970</strain>
    </source>
</reference>
<accession>A0A7Z0CL45</accession>
<protein>
    <submittedName>
        <fullName evidence="3">Uncharacterized protein</fullName>
    </submittedName>
</protein>
<sequence>MADRALPQEEPDSSPDSASDGDSEPGVLASAASEPLKGVPEIGESWSRWYDYPYRLIESALVRRRWWRRLPRAARTAAVNAENWLRIFNELDHEKARDSVGSWDEFAMPDGERIEVPAMWVVEIYSPTYAVRLDSLLRAKPWQRRVGLDPPGEGLDAILNTIREDGGESWAPLGTFVPSDSRGFGDPWTKRESLPEGFSSIDLHIGSLSPSLTVVAARFRLSQKAAMALDREIRLDHKPRIIREGRRLHLYQTLFQAINEVQGEREALHDSARGWLANKLPGVFATEGAKRLPLLDLLLTDQFDPLISDPSGSERHYLRSLGLDSPGWWQVALPEFPGILLDTYHPERLRSADRSLFSLQRNRLRDLRREDANGDVADDARGWVIARDVSDGAMRLLTRIAIGELLRLKARNVSHSRDLALRIHNGRRPARSIKRLRTSLLTNSLDIATSAAEVSRFASNTRKFEFCVPTLEFQAGPRNSGSKPLAADERDQLASMAKAIVDEATALAEADRSLNGLLGVVLSLTSTLSSMRSQRWSVFLSVASVAAAVSAAWLAFAALETARR</sequence>
<keyword evidence="2" id="KW-1133">Transmembrane helix</keyword>
<dbReference type="AlphaFoldDB" id="A0A7Z0CL45"/>
<keyword evidence="4" id="KW-1185">Reference proteome</keyword>
<dbReference type="RefSeq" id="WP_152649473.1">
    <property type="nucleotide sequence ID" value="NZ_BBRC01000002.1"/>
</dbReference>
<dbReference type="Proteomes" id="UP000547973">
    <property type="component" value="Unassembled WGS sequence"/>
</dbReference>
<comment type="caution">
    <text evidence="3">The sequence shown here is derived from an EMBL/GenBank/DDBJ whole genome shotgun (WGS) entry which is preliminary data.</text>
</comment>
<evidence type="ECO:0000313" key="4">
    <source>
        <dbReference type="Proteomes" id="UP000547973"/>
    </source>
</evidence>
<feature type="transmembrane region" description="Helical" evidence="2">
    <location>
        <begin position="536"/>
        <end position="559"/>
    </location>
</feature>
<name>A0A7Z0CL45_9MICO</name>